<evidence type="ECO:0000313" key="2">
    <source>
        <dbReference type="Ensembl" id="ENSCSAVP00000002811.1"/>
    </source>
</evidence>
<organism evidence="2 3">
    <name type="scientific">Ciona savignyi</name>
    <name type="common">Pacific transparent sea squirt</name>
    <dbReference type="NCBI Taxonomy" id="51511"/>
    <lineage>
        <taxon>Eukaryota</taxon>
        <taxon>Metazoa</taxon>
        <taxon>Chordata</taxon>
        <taxon>Tunicata</taxon>
        <taxon>Ascidiacea</taxon>
        <taxon>Phlebobranchia</taxon>
        <taxon>Cionidae</taxon>
        <taxon>Ciona</taxon>
    </lineage>
</organism>
<dbReference type="GeneTree" id="ENSGT00390000014691"/>
<dbReference type="Proteomes" id="UP000007875">
    <property type="component" value="Unassembled WGS sequence"/>
</dbReference>
<dbReference type="Pfam" id="PF00582">
    <property type="entry name" value="Usp"/>
    <property type="match status" value="1"/>
</dbReference>
<dbReference type="OMA" id="HHASCPI"/>
<dbReference type="PANTHER" id="PTHR46989:SF3">
    <property type="entry name" value="USPA DOMAIN-CONTAINING PROTEIN"/>
    <property type="match status" value="1"/>
</dbReference>
<dbReference type="PRINTS" id="PR01438">
    <property type="entry name" value="UNVRSLSTRESS"/>
</dbReference>
<dbReference type="SUPFAM" id="SSF52402">
    <property type="entry name" value="Adenine nucleotide alpha hydrolases-like"/>
    <property type="match status" value="1"/>
</dbReference>
<feature type="domain" description="UspA" evidence="1">
    <location>
        <begin position="2"/>
        <end position="149"/>
    </location>
</feature>
<dbReference type="CDD" id="cd23659">
    <property type="entry name" value="USP_At3g01520-like"/>
    <property type="match status" value="1"/>
</dbReference>
<proteinExistence type="predicted"/>
<dbReference type="Gene3D" id="3.40.50.620">
    <property type="entry name" value="HUPs"/>
    <property type="match status" value="1"/>
</dbReference>
<dbReference type="InterPro" id="IPR014729">
    <property type="entry name" value="Rossmann-like_a/b/a_fold"/>
</dbReference>
<evidence type="ECO:0000259" key="1">
    <source>
        <dbReference type="Pfam" id="PF00582"/>
    </source>
</evidence>
<dbReference type="InterPro" id="IPR006016">
    <property type="entry name" value="UspA"/>
</dbReference>
<name>H2YBW3_CIOSA</name>
<accession>H2YBW3</accession>
<dbReference type="STRING" id="51511.ENSCSAVP00000002811"/>
<evidence type="ECO:0000313" key="3">
    <source>
        <dbReference type="Proteomes" id="UP000007875"/>
    </source>
</evidence>
<protein>
    <recommendedName>
        <fullName evidence="1">UspA domain-containing protein</fullName>
    </recommendedName>
</protein>
<sequence>MKVLIAVDASETAEKAFDWYFAHMHKDDNFVIIGHIAEQPQMYQPYFGGVMAPFPVNEVEELIKKSKKEVRELMLKYEAKIHKDTVKHQFVFDIVHCAPGEALIHLAEKDECDIIITGSRGLGAVRRTILGSVSDYVLHHAKIPVLVCHK</sequence>
<reference evidence="2" key="3">
    <citation type="submission" date="2025-09" db="UniProtKB">
        <authorList>
            <consortium name="Ensembl"/>
        </authorList>
    </citation>
    <scope>IDENTIFICATION</scope>
</reference>
<dbReference type="PANTHER" id="PTHR46989">
    <property type="entry name" value="USP DOMAIN-CONTAINING PROTEIN"/>
    <property type="match status" value="1"/>
</dbReference>
<dbReference type="Ensembl" id="ENSCSAVT00000002855.1">
    <property type="protein sequence ID" value="ENSCSAVP00000002811.1"/>
    <property type="gene ID" value="ENSCSAVG00000001672.1"/>
</dbReference>
<keyword evidence="3" id="KW-1185">Reference proteome</keyword>
<reference evidence="3" key="1">
    <citation type="submission" date="2003-08" db="EMBL/GenBank/DDBJ databases">
        <authorList>
            <person name="Birren B."/>
            <person name="Nusbaum C."/>
            <person name="Abebe A."/>
            <person name="Abouelleil A."/>
            <person name="Adekoya E."/>
            <person name="Ait-zahra M."/>
            <person name="Allen N."/>
            <person name="Allen T."/>
            <person name="An P."/>
            <person name="Anderson M."/>
            <person name="Anderson S."/>
            <person name="Arachchi H."/>
            <person name="Armbruster J."/>
            <person name="Bachantsang P."/>
            <person name="Baldwin J."/>
            <person name="Barry A."/>
            <person name="Bayul T."/>
            <person name="Blitshsteyn B."/>
            <person name="Bloom T."/>
            <person name="Blye J."/>
            <person name="Boguslavskiy L."/>
            <person name="Borowsky M."/>
            <person name="Boukhgalter B."/>
            <person name="Brunache A."/>
            <person name="Butler J."/>
            <person name="Calixte N."/>
            <person name="Calvo S."/>
            <person name="Camarata J."/>
            <person name="Campo K."/>
            <person name="Chang J."/>
            <person name="Cheshatsang Y."/>
            <person name="Citroen M."/>
            <person name="Collymore A."/>
            <person name="Considine T."/>
            <person name="Cook A."/>
            <person name="Cooke P."/>
            <person name="Corum B."/>
            <person name="Cuomo C."/>
            <person name="David R."/>
            <person name="Dawoe T."/>
            <person name="Degray S."/>
            <person name="Dodge S."/>
            <person name="Dooley K."/>
            <person name="Dorje P."/>
            <person name="Dorjee K."/>
            <person name="Dorris L."/>
            <person name="Duffey N."/>
            <person name="Dupes A."/>
            <person name="Elkins T."/>
            <person name="Engels R."/>
            <person name="Erickson J."/>
            <person name="Farina A."/>
            <person name="Faro S."/>
            <person name="Ferreira P."/>
            <person name="Fischer H."/>
            <person name="Fitzgerald M."/>
            <person name="Foley K."/>
            <person name="Gage D."/>
            <person name="Galagan J."/>
            <person name="Gearin G."/>
            <person name="Gnerre S."/>
            <person name="Gnirke A."/>
            <person name="Goyette A."/>
            <person name="Graham J."/>
            <person name="Grandbois E."/>
            <person name="Gyaltsen K."/>
            <person name="Hafez N."/>
            <person name="Hagopian D."/>
            <person name="Hagos B."/>
            <person name="Hall J."/>
            <person name="Hatcher B."/>
            <person name="Heller A."/>
            <person name="Higgins H."/>
            <person name="Honan T."/>
            <person name="Horn A."/>
            <person name="Houde N."/>
            <person name="Hughes L."/>
            <person name="Hulme W."/>
            <person name="Husby E."/>
            <person name="Iliev I."/>
            <person name="Jaffe D."/>
            <person name="Jones C."/>
            <person name="Kamal M."/>
            <person name="Kamat A."/>
            <person name="Kamvysselis M."/>
            <person name="Karlsson E."/>
            <person name="Kells C."/>
            <person name="Kieu A."/>
            <person name="Kisner P."/>
            <person name="Kodira C."/>
            <person name="Kulbokas E."/>
            <person name="Labutti K."/>
            <person name="Lama D."/>
            <person name="Landers T."/>
            <person name="Leger J."/>
            <person name="Levine S."/>
            <person name="Lewis D."/>
            <person name="Lewis T."/>
            <person name="Lindblad-toh K."/>
            <person name="Liu X."/>
            <person name="Lokyitsang T."/>
            <person name="Lokyitsang Y."/>
            <person name="Lucien O."/>
            <person name="Lui A."/>
            <person name="Ma L.J."/>
            <person name="Mabbitt R."/>
            <person name="Macdonald J."/>
            <person name="Maclean C."/>
            <person name="Major J."/>
            <person name="Manning J."/>
            <person name="Marabella R."/>
            <person name="Maru K."/>
            <person name="Matthews C."/>
            <person name="Mauceli E."/>
            <person name="Mccarthy M."/>
            <person name="Mcdonough S."/>
            <person name="Mcghee T."/>
            <person name="Meldrim J."/>
            <person name="Meneus L."/>
            <person name="Mesirov J."/>
            <person name="Mihalev A."/>
            <person name="Mihova T."/>
            <person name="Mikkelsen T."/>
            <person name="Mlenga V."/>
            <person name="Moru K."/>
            <person name="Mozes J."/>
            <person name="Mulrain L."/>
            <person name="Munson G."/>
            <person name="Naylor J."/>
            <person name="Newes C."/>
            <person name="Nguyen C."/>
            <person name="Nguyen N."/>
            <person name="Nguyen T."/>
            <person name="Nicol R."/>
            <person name="Nielsen C."/>
            <person name="Nizzari M."/>
            <person name="Norbu C."/>
            <person name="Norbu N."/>
            <person name="O'donnell P."/>
            <person name="Okoawo O."/>
            <person name="O'leary S."/>
            <person name="Omotosho B."/>
            <person name="O'neill K."/>
            <person name="Osman S."/>
            <person name="Parker S."/>
            <person name="Perrin D."/>
            <person name="Phunkhang P."/>
            <person name="Piqani B."/>
            <person name="Purcell S."/>
            <person name="Rachupka T."/>
            <person name="Ramasamy U."/>
            <person name="Rameau R."/>
            <person name="Ray V."/>
            <person name="Raymond C."/>
            <person name="Retta R."/>
            <person name="Richardson S."/>
            <person name="Rise C."/>
            <person name="Rodriguez J."/>
            <person name="Rogers J."/>
            <person name="Rogov P."/>
            <person name="Rutman M."/>
            <person name="Schupbach R."/>
            <person name="Seaman C."/>
            <person name="Settipalli S."/>
            <person name="Sharpe T."/>
            <person name="Sheridan J."/>
            <person name="Sherpa N."/>
            <person name="Shi J."/>
            <person name="Smirnov S."/>
            <person name="Smith C."/>
            <person name="Sougnez C."/>
            <person name="Spencer B."/>
            <person name="Stalker J."/>
            <person name="Stange-thomann N."/>
            <person name="Stavropoulos S."/>
            <person name="Stetson K."/>
            <person name="Stone C."/>
            <person name="Stone S."/>
            <person name="Stubbs M."/>
            <person name="Talamas J."/>
            <person name="Tchuinga P."/>
            <person name="Tenzing P."/>
            <person name="Tesfaye S."/>
            <person name="Theodore J."/>
            <person name="Thoulutsang Y."/>
            <person name="Topham K."/>
            <person name="Towey S."/>
            <person name="Tsamla T."/>
            <person name="Tsomo N."/>
            <person name="Vallee D."/>
            <person name="Vassiliev H."/>
            <person name="Venkataraman V."/>
            <person name="Vinson J."/>
            <person name="Vo A."/>
            <person name="Wade C."/>
            <person name="Wang S."/>
            <person name="Wangchuk T."/>
            <person name="Wangdi T."/>
            <person name="Whittaker C."/>
            <person name="Wilkinson J."/>
            <person name="Wu Y."/>
            <person name="Wyman D."/>
            <person name="Yadav S."/>
            <person name="Yang S."/>
            <person name="Yang X."/>
            <person name="Yeager S."/>
            <person name="Yee E."/>
            <person name="Young G."/>
            <person name="Zainoun J."/>
            <person name="Zembeck L."/>
            <person name="Zimmer A."/>
            <person name="Zody M."/>
            <person name="Lander E."/>
        </authorList>
    </citation>
    <scope>NUCLEOTIDE SEQUENCE [LARGE SCALE GENOMIC DNA]</scope>
</reference>
<reference evidence="2" key="2">
    <citation type="submission" date="2025-08" db="UniProtKB">
        <authorList>
            <consortium name="Ensembl"/>
        </authorList>
    </citation>
    <scope>IDENTIFICATION</scope>
</reference>
<dbReference type="InterPro" id="IPR006015">
    <property type="entry name" value="Universal_stress_UspA"/>
</dbReference>
<dbReference type="InParanoid" id="H2YBW3"/>
<dbReference type="AlphaFoldDB" id="H2YBW3"/>
<dbReference type="eggNOG" id="ENOG502RXWD">
    <property type="taxonomic scope" value="Eukaryota"/>
</dbReference>
<dbReference type="HOGENOM" id="CLU_049301_9_2_1"/>